<keyword evidence="1" id="KW-0175">Coiled coil</keyword>
<organism evidence="3 4">
    <name type="scientific">Kitasatospora griseola</name>
    <name type="common">Streptomyces griseolosporeus</name>
    <dbReference type="NCBI Taxonomy" id="2064"/>
    <lineage>
        <taxon>Bacteria</taxon>
        <taxon>Bacillati</taxon>
        <taxon>Actinomycetota</taxon>
        <taxon>Actinomycetes</taxon>
        <taxon>Kitasatosporales</taxon>
        <taxon>Streptomycetaceae</taxon>
        <taxon>Kitasatospora</taxon>
    </lineage>
</organism>
<evidence type="ECO:0000256" key="2">
    <source>
        <dbReference type="SAM" id="MobiDB-lite"/>
    </source>
</evidence>
<evidence type="ECO:0000313" key="3">
    <source>
        <dbReference type="EMBL" id="KIQ63111.1"/>
    </source>
</evidence>
<accession>A0A0D0NV87</accession>
<sequence>MNDITPDARAKRLNALYGLASRAIPNYAYTLTPDSVKEAISRYDEMLDKRADADEAVALAENEIATAEAKDQRAVKVALAEGKPLPKPTNRGPLETRLADAQRVQIAAYELTAEAAAAVRAAAIDVRADWRSDVTSLAEEKRAAAVTAATQLACLMDELATLANTVEELDGDLGNPWGGNERQWRYMGPRGGINWNADRVALDRIMTDRLIFDGNTWGGLPGRLDPNSDPDAVFDPAAGPSSPVNDMEPWNR</sequence>
<dbReference type="EMBL" id="JXZB01000004">
    <property type="protein sequence ID" value="KIQ63111.1"/>
    <property type="molecule type" value="Genomic_DNA"/>
</dbReference>
<dbReference type="Proteomes" id="UP000032066">
    <property type="component" value="Unassembled WGS sequence"/>
</dbReference>
<gene>
    <name evidence="3" type="ORF">TR51_30475</name>
</gene>
<dbReference type="OrthoDB" id="4350784at2"/>
<dbReference type="AlphaFoldDB" id="A0A0D0NV87"/>
<protein>
    <submittedName>
        <fullName evidence="3">Uncharacterized protein</fullName>
    </submittedName>
</protein>
<evidence type="ECO:0000256" key="1">
    <source>
        <dbReference type="SAM" id="Coils"/>
    </source>
</evidence>
<evidence type="ECO:0000313" key="4">
    <source>
        <dbReference type="Proteomes" id="UP000032066"/>
    </source>
</evidence>
<reference evidence="3 4" key="1">
    <citation type="submission" date="2015-02" db="EMBL/GenBank/DDBJ databases">
        <title>Draft genome sequence of Kitasatospora griseola MF730-N6, a bafilomycin, terpentecin and satosporin producer.</title>
        <authorList>
            <person name="Arens J.C."/>
            <person name="Haltli B."/>
            <person name="Kerr R.G."/>
        </authorList>
    </citation>
    <scope>NUCLEOTIDE SEQUENCE [LARGE SCALE GENOMIC DNA]</scope>
    <source>
        <strain evidence="3 4">MF730-N6</strain>
    </source>
</reference>
<name>A0A0D0NV87_KITGR</name>
<dbReference type="PATRIC" id="fig|2064.6.peg.6471"/>
<proteinExistence type="predicted"/>
<keyword evidence="4" id="KW-1185">Reference proteome</keyword>
<dbReference type="RefSeq" id="WP_043915461.1">
    <property type="nucleotide sequence ID" value="NZ_JXZB01000004.1"/>
</dbReference>
<feature type="coiled-coil region" evidence="1">
    <location>
        <begin position="43"/>
        <end position="70"/>
    </location>
</feature>
<comment type="caution">
    <text evidence="3">The sequence shown here is derived from an EMBL/GenBank/DDBJ whole genome shotgun (WGS) entry which is preliminary data.</text>
</comment>
<feature type="region of interest" description="Disordered" evidence="2">
    <location>
        <begin position="222"/>
        <end position="252"/>
    </location>
</feature>